<dbReference type="Pfam" id="PF01613">
    <property type="entry name" value="Flavin_Reduct"/>
    <property type="match status" value="1"/>
</dbReference>
<dbReference type="PANTHER" id="PTHR30466:SF1">
    <property type="entry name" value="FMN REDUCTASE (NADH) RUTF"/>
    <property type="match status" value="1"/>
</dbReference>
<proteinExistence type="predicted"/>
<dbReference type="Proteomes" id="UP001500975">
    <property type="component" value="Unassembled WGS sequence"/>
</dbReference>
<dbReference type="InterPro" id="IPR002563">
    <property type="entry name" value="Flavin_Rdtase-like_dom"/>
</dbReference>
<organism evidence="3 4">
    <name type="scientific">Variovorax defluvii</name>
    <dbReference type="NCBI Taxonomy" id="913761"/>
    <lineage>
        <taxon>Bacteria</taxon>
        <taxon>Pseudomonadati</taxon>
        <taxon>Pseudomonadota</taxon>
        <taxon>Betaproteobacteria</taxon>
        <taxon>Burkholderiales</taxon>
        <taxon>Comamonadaceae</taxon>
        <taxon>Variovorax</taxon>
    </lineage>
</organism>
<dbReference type="InterPro" id="IPR012349">
    <property type="entry name" value="Split_barrel_FMN-bd"/>
</dbReference>
<evidence type="ECO:0000313" key="3">
    <source>
        <dbReference type="EMBL" id="GAA4354088.1"/>
    </source>
</evidence>
<keyword evidence="1" id="KW-0560">Oxidoreductase</keyword>
<reference evidence="4" key="1">
    <citation type="journal article" date="2019" name="Int. J. Syst. Evol. Microbiol.">
        <title>The Global Catalogue of Microorganisms (GCM) 10K type strain sequencing project: providing services to taxonomists for standard genome sequencing and annotation.</title>
        <authorList>
            <consortium name="The Broad Institute Genomics Platform"/>
            <consortium name="The Broad Institute Genome Sequencing Center for Infectious Disease"/>
            <person name="Wu L."/>
            <person name="Ma J."/>
        </authorList>
    </citation>
    <scope>NUCLEOTIDE SEQUENCE [LARGE SCALE GENOMIC DNA]</scope>
    <source>
        <strain evidence="4">JCM 17804</strain>
    </source>
</reference>
<accession>A0ABP8I9J4</accession>
<evidence type="ECO:0000259" key="2">
    <source>
        <dbReference type="SMART" id="SM00903"/>
    </source>
</evidence>
<keyword evidence="4" id="KW-1185">Reference proteome</keyword>
<dbReference type="SMART" id="SM00903">
    <property type="entry name" value="Flavin_Reduct"/>
    <property type="match status" value="1"/>
</dbReference>
<name>A0ABP8I9J4_9BURK</name>
<protein>
    <submittedName>
        <fullName evidence="3">4-hydroxyphenylacetate 3-monooxygenase, reductase component</fullName>
    </submittedName>
</protein>
<evidence type="ECO:0000256" key="1">
    <source>
        <dbReference type="ARBA" id="ARBA00023002"/>
    </source>
</evidence>
<feature type="domain" description="Flavin reductase like" evidence="2">
    <location>
        <begin position="32"/>
        <end position="180"/>
    </location>
</feature>
<dbReference type="InterPro" id="IPR050268">
    <property type="entry name" value="NADH-dep_flavin_reductase"/>
</dbReference>
<dbReference type="PANTHER" id="PTHR30466">
    <property type="entry name" value="FLAVIN REDUCTASE"/>
    <property type="match status" value="1"/>
</dbReference>
<dbReference type="EMBL" id="BAABGJ010000080">
    <property type="protein sequence ID" value="GAA4354088.1"/>
    <property type="molecule type" value="Genomic_DNA"/>
</dbReference>
<sequence length="187" mass="19674">MSLAALNSPARPHAVVPMPTPPIEPARFRDALSRVATAVTIVATNGEHGMAGVTCSAVCSVCDTPATVLVCVNRRSYANGVIKRNGVLCVNWLGSAHAEISQVFAGVGDIPMERRFAPAQWDVLATGAPYCKVAVVALDCRVAQAMEVGTHSIFLAEVVQAAAVESIGDPLVYCQRSYATTRPLVLN</sequence>
<dbReference type="Gene3D" id="2.30.110.10">
    <property type="entry name" value="Electron Transport, Fmn-binding Protein, Chain A"/>
    <property type="match status" value="1"/>
</dbReference>
<dbReference type="SUPFAM" id="SSF50475">
    <property type="entry name" value="FMN-binding split barrel"/>
    <property type="match status" value="1"/>
</dbReference>
<evidence type="ECO:0000313" key="4">
    <source>
        <dbReference type="Proteomes" id="UP001500975"/>
    </source>
</evidence>
<comment type="caution">
    <text evidence="3">The sequence shown here is derived from an EMBL/GenBank/DDBJ whole genome shotgun (WGS) entry which is preliminary data.</text>
</comment>
<dbReference type="RefSeq" id="WP_345540765.1">
    <property type="nucleotide sequence ID" value="NZ_BAABGJ010000080.1"/>
</dbReference>
<gene>
    <name evidence="3" type="primary">hpaC</name>
    <name evidence="3" type="ORF">GCM10023165_44930</name>
</gene>